<dbReference type="SUPFAM" id="SSF53383">
    <property type="entry name" value="PLP-dependent transferases"/>
    <property type="match status" value="1"/>
</dbReference>
<dbReference type="PANTHER" id="PTHR21152">
    <property type="entry name" value="AMINOTRANSFERASE CLASS V"/>
    <property type="match status" value="1"/>
</dbReference>
<dbReference type="Gene3D" id="3.90.1150.10">
    <property type="entry name" value="Aspartate Aminotransferase, domain 1"/>
    <property type="match status" value="1"/>
</dbReference>
<comment type="pathway">
    <text evidence="2">Amino-acid biosynthesis; L-serine biosynthesis; L-serine from 3-phospho-D-glycerate: step 2/3.</text>
</comment>
<keyword evidence="10" id="KW-0718">Serine biosynthesis</keyword>
<evidence type="ECO:0000256" key="5">
    <source>
        <dbReference type="ARBA" id="ARBA00022490"/>
    </source>
</evidence>
<dbReference type="GO" id="GO:0004760">
    <property type="term" value="F:L-serine-pyruvate transaminase activity"/>
    <property type="evidence" value="ECO:0007669"/>
    <property type="project" value="TreeGrafter"/>
</dbReference>
<comment type="similarity">
    <text evidence="3">Belongs to the class-V pyridoxal-phosphate-dependent aminotransferase family. SerC subfamily.</text>
</comment>
<keyword evidence="6 12" id="KW-0032">Aminotransferase</keyword>
<dbReference type="InterPro" id="IPR006271">
    <property type="entry name" value="Pser_aminoTfrase_methanosarc"/>
</dbReference>
<gene>
    <name evidence="12" type="ORF">METUNv1_01441</name>
</gene>
<comment type="caution">
    <text evidence="12">The sequence shown here is derived from an EMBL/GenBank/DDBJ whole genome shotgun (WGS) entry which is preliminary data.</text>
</comment>
<dbReference type="GO" id="GO:0008453">
    <property type="term" value="F:alanine-glyoxylate transaminase activity"/>
    <property type="evidence" value="ECO:0007669"/>
    <property type="project" value="TreeGrafter"/>
</dbReference>
<dbReference type="InterPro" id="IPR022278">
    <property type="entry name" value="Pser_aminoTfrase"/>
</dbReference>
<comment type="cofactor">
    <cofactor evidence="1">
        <name>pyridoxal 5'-phosphate</name>
        <dbReference type="ChEBI" id="CHEBI:597326"/>
    </cofactor>
</comment>
<evidence type="ECO:0000256" key="8">
    <source>
        <dbReference type="ARBA" id="ARBA00022679"/>
    </source>
</evidence>
<evidence type="ECO:0000256" key="9">
    <source>
        <dbReference type="ARBA" id="ARBA00022898"/>
    </source>
</evidence>
<evidence type="ECO:0000256" key="10">
    <source>
        <dbReference type="ARBA" id="ARBA00023299"/>
    </source>
</evidence>
<keyword evidence="13" id="KW-1185">Reference proteome</keyword>
<keyword evidence="8 12" id="KW-0808">Transferase</keyword>
<dbReference type="GO" id="GO:0004648">
    <property type="term" value="F:O-phospho-L-serine:2-oxoglutarate aminotransferase activity"/>
    <property type="evidence" value="ECO:0007669"/>
    <property type="project" value="UniProtKB-EC"/>
</dbReference>
<dbReference type="UniPathway" id="UPA00135">
    <property type="reaction ID" value="UER00197"/>
</dbReference>
<keyword evidence="9" id="KW-0663">Pyridoxal phosphate</keyword>
<keyword evidence="5" id="KW-0963">Cytoplasm</keyword>
<dbReference type="NCBIfam" id="NF002841">
    <property type="entry name" value="PRK03080.1-2"/>
    <property type="match status" value="1"/>
</dbReference>
<dbReference type="AlphaFoldDB" id="F5RAV4"/>
<dbReference type="NCBIfam" id="TIGR01365">
    <property type="entry name" value="serC_2"/>
    <property type="match status" value="1"/>
</dbReference>
<evidence type="ECO:0000256" key="6">
    <source>
        <dbReference type="ARBA" id="ARBA00022576"/>
    </source>
</evidence>
<dbReference type="InterPro" id="IPR015422">
    <property type="entry name" value="PyrdxlP-dep_Trfase_small"/>
</dbReference>
<evidence type="ECO:0000256" key="4">
    <source>
        <dbReference type="ARBA" id="ARBA00013030"/>
    </source>
</evidence>
<dbReference type="CDD" id="cd01494">
    <property type="entry name" value="AAT_I"/>
    <property type="match status" value="1"/>
</dbReference>
<accession>F5RAV4</accession>
<reference evidence="12 13" key="1">
    <citation type="journal article" date="2011" name="J. Bacteriol.">
        <title>Genome sequence of Methyloversatilis universalis FAM5T, a methylotrophic representative of the order Rhodocyclales.</title>
        <authorList>
            <person name="Kittichotirat W."/>
            <person name="Good N.M."/>
            <person name="Hall R."/>
            <person name="Bringel F."/>
            <person name="Lajus A."/>
            <person name="Medigue C."/>
            <person name="Smalley N.E."/>
            <person name="Beck D."/>
            <person name="Bumgarner R."/>
            <person name="Vuilleumier S."/>
            <person name="Kalyuzhnaya M.G."/>
        </authorList>
    </citation>
    <scope>NUCLEOTIDE SEQUENCE [LARGE SCALE GENOMIC DNA]</scope>
    <source>
        <strain evidence="13">ATCC BAA-1314 / JCM 13912 / FAM5</strain>
    </source>
</reference>
<evidence type="ECO:0000313" key="12">
    <source>
        <dbReference type="EMBL" id="EGK72325.1"/>
    </source>
</evidence>
<dbReference type="InterPro" id="IPR015421">
    <property type="entry name" value="PyrdxlP-dep_Trfase_major"/>
</dbReference>
<protein>
    <recommendedName>
        <fullName evidence="4">phosphoserine transaminase</fullName>
        <ecNumber evidence="4">2.6.1.52</ecNumber>
    </recommendedName>
</protein>
<dbReference type="OrthoDB" id="9772439at2"/>
<name>F5RAV4_METUF</name>
<proteinExistence type="inferred from homology"/>
<dbReference type="EMBL" id="AFHG01000041">
    <property type="protein sequence ID" value="EGK72325.1"/>
    <property type="molecule type" value="Genomic_DNA"/>
</dbReference>
<dbReference type="eggNOG" id="COG1932">
    <property type="taxonomic scope" value="Bacteria"/>
</dbReference>
<keyword evidence="7" id="KW-0028">Amino-acid biosynthesis</keyword>
<evidence type="ECO:0000256" key="1">
    <source>
        <dbReference type="ARBA" id="ARBA00001933"/>
    </source>
</evidence>
<dbReference type="PIRSF" id="PIRSF000525">
    <property type="entry name" value="SerC"/>
    <property type="match status" value="1"/>
</dbReference>
<sequence length="388" mass="42740">MTVAKPEIRPARPYFSSGPCVKRPGWTLDVLKDAFIGRSHRAKEGLAKLKEVIVRSREVLGIPDDYRIAIVPGSDTGAVEMALWTLLGEREVDCLAWEAFGANWVTDVGPVLKLANARLVVASYGSLPDLAAVSWDRDVVFTWNGTSGGVRVPDGDWIADDRAGLSICDATSAAFAMDLPWHKLDVTTWSWQKVLGGEAAHGMIVLSPRAVERLYRHTPAWPIPKVFRLMNKGKLTEDLFEGNTINTPSMLCVEDQIDVLRWAESLGGLPALIARSKASFAVLESWVAKTDWVDFLADRADVRSHTSVCLKITDPWFEAQPLDARWAIVQRLCALLERENAAFDISAYRDAPPGLRIWCGATVNTEDVVALTPWLDWGYATVKAGADA</sequence>
<evidence type="ECO:0000313" key="13">
    <source>
        <dbReference type="Proteomes" id="UP000005019"/>
    </source>
</evidence>
<evidence type="ECO:0000256" key="7">
    <source>
        <dbReference type="ARBA" id="ARBA00022605"/>
    </source>
</evidence>
<evidence type="ECO:0000256" key="11">
    <source>
        <dbReference type="ARBA" id="ARBA00049007"/>
    </source>
</evidence>
<dbReference type="STRING" id="1000565.METUNv1_01441"/>
<dbReference type="GO" id="GO:0019265">
    <property type="term" value="P:glycine biosynthetic process, by transamination of glyoxylate"/>
    <property type="evidence" value="ECO:0007669"/>
    <property type="project" value="TreeGrafter"/>
</dbReference>
<dbReference type="Gene3D" id="3.40.640.10">
    <property type="entry name" value="Type I PLP-dependent aspartate aminotransferase-like (Major domain)"/>
    <property type="match status" value="1"/>
</dbReference>
<dbReference type="Proteomes" id="UP000005019">
    <property type="component" value="Unassembled WGS sequence"/>
</dbReference>
<dbReference type="InterPro" id="IPR015424">
    <property type="entry name" value="PyrdxlP-dep_Trfase"/>
</dbReference>
<organism evidence="12 13">
    <name type="scientific">Methyloversatilis universalis (strain ATCC BAA-1314 / DSM 25237 / JCM 13912 / CCUG 52030 / FAM5)</name>
    <dbReference type="NCBI Taxonomy" id="1000565"/>
    <lineage>
        <taxon>Bacteria</taxon>
        <taxon>Pseudomonadati</taxon>
        <taxon>Pseudomonadota</taxon>
        <taxon>Betaproteobacteria</taxon>
        <taxon>Nitrosomonadales</taxon>
        <taxon>Sterolibacteriaceae</taxon>
        <taxon>Methyloversatilis</taxon>
    </lineage>
</organism>
<dbReference type="RefSeq" id="WP_008060276.1">
    <property type="nucleotide sequence ID" value="NZ_AFHG01000041.1"/>
</dbReference>
<evidence type="ECO:0000256" key="3">
    <source>
        <dbReference type="ARBA" id="ARBA00006904"/>
    </source>
</evidence>
<dbReference type="EC" id="2.6.1.52" evidence="4"/>
<comment type="catalytic activity">
    <reaction evidence="11">
        <text>O-phospho-L-serine + 2-oxoglutarate = 3-phosphooxypyruvate + L-glutamate</text>
        <dbReference type="Rhea" id="RHEA:14329"/>
        <dbReference type="ChEBI" id="CHEBI:16810"/>
        <dbReference type="ChEBI" id="CHEBI:18110"/>
        <dbReference type="ChEBI" id="CHEBI:29985"/>
        <dbReference type="ChEBI" id="CHEBI:57524"/>
        <dbReference type="EC" id="2.6.1.52"/>
    </reaction>
</comment>
<dbReference type="PANTHER" id="PTHR21152:SF40">
    <property type="entry name" value="ALANINE--GLYOXYLATE AMINOTRANSFERASE"/>
    <property type="match status" value="1"/>
</dbReference>
<evidence type="ECO:0000256" key="2">
    <source>
        <dbReference type="ARBA" id="ARBA00005099"/>
    </source>
</evidence>
<dbReference type="GO" id="GO:0006564">
    <property type="term" value="P:L-serine biosynthetic process"/>
    <property type="evidence" value="ECO:0007669"/>
    <property type="project" value="UniProtKB-KW"/>
</dbReference>